<proteinExistence type="predicted"/>
<protein>
    <submittedName>
        <fullName evidence="3">UDP pyrophosphate synthetase</fullName>
    </submittedName>
</protein>
<evidence type="ECO:0000256" key="2">
    <source>
        <dbReference type="ARBA" id="ARBA00022679"/>
    </source>
</evidence>
<dbReference type="SUPFAM" id="SSF64005">
    <property type="entry name" value="Undecaprenyl diphosphate synthase"/>
    <property type="match status" value="1"/>
</dbReference>
<dbReference type="InterPro" id="IPR001441">
    <property type="entry name" value="UPP_synth-like"/>
</dbReference>
<dbReference type="EMBL" id="APND01000004">
    <property type="protein sequence ID" value="MES1930365.1"/>
    <property type="molecule type" value="Genomic_DNA"/>
</dbReference>
<dbReference type="CDD" id="cd00475">
    <property type="entry name" value="Cis_IPPS"/>
    <property type="match status" value="1"/>
</dbReference>
<organism evidence="3 4">
    <name type="scientific">Salinisphaera dokdonensis CL-ES53</name>
    <dbReference type="NCBI Taxonomy" id="1304272"/>
    <lineage>
        <taxon>Bacteria</taxon>
        <taxon>Pseudomonadati</taxon>
        <taxon>Pseudomonadota</taxon>
        <taxon>Gammaproteobacteria</taxon>
        <taxon>Salinisphaerales</taxon>
        <taxon>Salinisphaeraceae</taxon>
        <taxon>Salinisphaera</taxon>
    </lineage>
</organism>
<dbReference type="InterPro" id="IPR036424">
    <property type="entry name" value="UPP_synth-like_sf"/>
</dbReference>
<evidence type="ECO:0000256" key="1">
    <source>
        <dbReference type="ARBA" id="ARBA00001946"/>
    </source>
</evidence>
<dbReference type="PANTHER" id="PTHR10291:SF0">
    <property type="entry name" value="DEHYDRODOLICHYL DIPHOSPHATE SYNTHASE 2"/>
    <property type="match status" value="1"/>
</dbReference>
<keyword evidence="2" id="KW-0808">Transferase</keyword>
<name>A0ABV2B393_9GAMM</name>
<dbReference type="Gene3D" id="3.40.1180.10">
    <property type="entry name" value="Decaprenyl diphosphate synthase-like"/>
    <property type="match status" value="1"/>
</dbReference>
<dbReference type="InterPro" id="IPR018520">
    <property type="entry name" value="UPP_synth-like_CS"/>
</dbReference>
<evidence type="ECO:0000313" key="4">
    <source>
        <dbReference type="Proteomes" id="UP001460888"/>
    </source>
</evidence>
<dbReference type="Pfam" id="PF01255">
    <property type="entry name" value="Prenyltransf"/>
    <property type="match status" value="1"/>
</dbReference>
<comment type="caution">
    <text evidence="3">The sequence shown here is derived from an EMBL/GenBank/DDBJ whole genome shotgun (WGS) entry which is preliminary data.</text>
</comment>
<comment type="cofactor">
    <cofactor evidence="1">
        <name>Mg(2+)</name>
        <dbReference type="ChEBI" id="CHEBI:18420"/>
    </cofactor>
</comment>
<dbReference type="PANTHER" id="PTHR10291">
    <property type="entry name" value="DEHYDRODOLICHYL DIPHOSPHATE SYNTHASE FAMILY MEMBER"/>
    <property type="match status" value="1"/>
</dbReference>
<keyword evidence="4" id="KW-1185">Reference proteome</keyword>
<accession>A0ABV2B393</accession>
<reference evidence="3 4" key="1">
    <citation type="submission" date="2013-03" db="EMBL/GenBank/DDBJ databases">
        <title>Salinisphaera dokdonensis CL-ES53 Genome Sequencing.</title>
        <authorList>
            <person name="Li C."/>
            <person name="Lai Q."/>
            <person name="Shao Z."/>
        </authorList>
    </citation>
    <scope>NUCLEOTIDE SEQUENCE [LARGE SCALE GENOMIC DNA]</scope>
    <source>
        <strain evidence="3 4">CL-ES53</strain>
    </source>
</reference>
<dbReference type="PROSITE" id="PS01066">
    <property type="entry name" value="UPP_SYNTHASE"/>
    <property type="match status" value="1"/>
</dbReference>
<dbReference type="NCBIfam" id="TIGR00055">
    <property type="entry name" value="uppS"/>
    <property type="match status" value="1"/>
</dbReference>
<sequence>MGVKTLTLFAFSSENWQRPRAEVRLLLDLFRRTIRREIDSMHANGVRLSFIGERSHFSDALRREMSKAEEKTLGNDALSLVIAIDYGGRWDIVEATRRIARECAAGTLSTDEIDESHVGRHMALSQFGAPDLFIRTGGERRVSNFLLWDLAYSELYFSDELWPDFNDESLANAIEWFAQRQRRFGRLPQAVAPGG</sequence>
<evidence type="ECO:0000313" key="3">
    <source>
        <dbReference type="EMBL" id="MES1930365.1"/>
    </source>
</evidence>
<dbReference type="Proteomes" id="UP001460888">
    <property type="component" value="Unassembled WGS sequence"/>
</dbReference>
<gene>
    <name evidence="3" type="ORF">SADO_13958</name>
</gene>